<dbReference type="RefSeq" id="WP_111929839.1">
    <property type="nucleotide sequence ID" value="NZ_CADFFP010000001.1"/>
</dbReference>
<comment type="caution">
    <text evidence="1">The sequence shown here is derived from an EMBL/GenBank/DDBJ whole genome shotgun (WGS) entry which is preliminary data.</text>
</comment>
<proteinExistence type="predicted"/>
<evidence type="ECO:0000313" key="1">
    <source>
        <dbReference type="EMBL" id="RAS38297.1"/>
    </source>
</evidence>
<sequence length="77" mass="8355">MSFYLILDSDFAARGQNVAIVASDPSLPPLIQRQSYMPNQRTSILTQGLSFTFVMSHDLNDIVAPGNPLVPAAIYSA</sequence>
<dbReference type="EMBL" id="QLTK01000002">
    <property type="protein sequence ID" value="RAS38297.1"/>
    <property type="molecule type" value="Genomic_DNA"/>
</dbReference>
<protein>
    <submittedName>
        <fullName evidence="1">Uncharacterized protein</fullName>
    </submittedName>
</protein>
<reference evidence="1 2" key="1">
    <citation type="submission" date="2018-06" db="EMBL/GenBank/DDBJ databases">
        <title>Genomic Encyclopedia of Type Strains, Phase III (KMG-III): the genomes of soil and plant-associated and newly described type strains.</title>
        <authorList>
            <person name="Whitman W."/>
        </authorList>
    </citation>
    <scope>NUCLEOTIDE SEQUENCE [LARGE SCALE GENOMIC DNA]</scope>
    <source>
        <strain evidence="1 2">LMG 23644</strain>
    </source>
</reference>
<organism evidence="1 2">
    <name type="scientific">Paraburkholderia bryophila</name>
    <dbReference type="NCBI Taxonomy" id="420952"/>
    <lineage>
        <taxon>Bacteria</taxon>
        <taxon>Pseudomonadati</taxon>
        <taxon>Pseudomonadota</taxon>
        <taxon>Betaproteobacteria</taxon>
        <taxon>Burkholderiales</taxon>
        <taxon>Burkholderiaceae</taxon>
        <taxon>Paraburkholderia</taxon>
    </lineage>
</organism>
<dbReference type="AlphaFoldDB" id="A0A329CVY2"/>
<name>A0A329CVY2_9BURK</name>
<dbReference type="Proteomes" id="UP000248918">
    <property type="component" value="Unassembled WGS sequence"/>
</dbReference>
<accession>A0A329CVY2</accession>
<gene>
    <name evidence="1" type="ORF">BX591_102593</name>
</gene>
<evidence type="ECO:0000313" key="2">
    <source>
        <dbReference type="Proteomes" id="UP000248918"/>
    </source>
</evidence>